<organism evidence="1 2">
    <name type="scientific">Uliginosibacterium silvisoli</name>
    <dbReference type="NCBI Taxonomy" id="3114758"/>
    <lineage>
        <taxon>Bacteria</taxon>
        <taxon>Pseudomonadati</taxon>
        <taxon>Pseudomonadota</taxon>
        <taxon>Betaproteobacteria</taxon>
        <taxon>Rhodocyclales</taxon>
        <taxon>Zoogloeaceae</taxon>
        <taxon>Uliginosibacterium</taxon>
    </lineage>
</organism>
<reference evidence="1 2" key="1">
    <citation type="submission" date="2024-01" db="EMBL/GenBank/DDBJ databases">
        <title>Uliginosibacterium soil sp. nov.</title>
        <authorList>
            <person name="Lv Y."/>
        </authorList>
    </citation>
    <scope>NUCLEOTIDE SEQUENCE [LARGE SCALE GENOMIC DNA]</scope>
    <source>
        <strain evidence="1 2">H3</strain>
    </source>
</reference>
<comment type="caution">
    <text evidence="1">The sequence shown here is derived from an EMBL/GenBank/DDBJ whole genome shotgun (WGS) entry which is preliminary data.</text>
</comment>
<name>A0ABU6K0Q6_9RHOO</name>
<dbReference type="PROSITE" id="PS51257">
    <property type="entry name" value="PROKAR_LIPOPROTEIN"/>
    <property type="match status" value="1"/>
</dbReference>
<dbReference type="Proteomes" id="UP001331561">
    <property type="component" value="Unassembled WGS sequence"/>
</dbReference>
<dbReference type="PANTHER" id="PTHR43737">
    <property type="entry name" value="BLL7424 PROTEIN"/>
    <property type="match status" value="1"/>
</dbReference>
<proteinExistence type="predicted"/>
<evidence type="ECO:0000313" key="2">
    <source>
        <dbReference type="Proteomes" id="UP001331561"/>
    </source>
</evidence>
<dbReference type="EMBL" id="JAYXHS010000001">
    <property type="protein sequence ID" value="MEC5385517.1"/>
    <property type="molecule type" value="Genomic_DNA"/>
</dbReference>
<dbReference type="Pfam" id="PF08811">
    <property type="entry name" value="DUF1800"/>
    <property type="match status" value="1"/>
</dbReference>
<sequence>MSPGFSRFKHNASASLLALLLGSATLLSGCANYRSWPDEPRNIARPSGVVAAAPAPSVKEASRFLQQATFGPNMSEIEALSQSSYAAWLNQQFALPQTRLLPIIEPEHARLEKGKNLNQELYFRAFWKTAATAPDQLRQRVAFALSEIFVISMEGMLDVKMRAVSSYQDMLARNAFGDFRTLIEEVSRHPAMGVYLSHIKNMKEDPSKGRVPDENYAREIMQLFTIGLYELNTDGTPKMKNGQALETYDNEDITGLAKVFTGFSYNAWETTDANFFNAGRTPDWEIKPMFGYPQFHSTSAKSFLGVTIPASKEAEPDADLKIAMDRLFNHPNVGPFFGRQLIQRLVTSNPSPAYVRRVAEAFNNNGAGVRGDMQAVVRAVLLDPEARSAASLKDKDFGKVREPVLRLSQWMRAFHATSPSGEFQMYNTDNPGNALGQSPMRSPTVFNFFRPGYVPPGTQLASANMVAPEMQIVSESSVAGYANFIQSTVESGTGKTLNGKRDIQPDYSEQMALAGSPEKLVEHLDLLLTAGQLSPVSRKRIVDAVAGVGIPANNPTNAENARRNRVKLGILLTMVSPEYLVQK</sequence>
<keyword evidence="2" id="KW-1185">Reference proteome</keyword>
<dbReference type="InterPro" id="IPR014917">
    <property type="entry name" value="DUF1800"/>
</dbReference>
<evidence type="ECO:0000313" key="1">
    <source>
        <dbReference type="EMBL" id="MEC5385517.1"/>
    </source>
</evidence>
<gene>
    <name evidence="1" type="ORF">VVD49_07255</name>
</gene>
<accession>A0ABU6K0Q6</accession>
<protein>
    <submittedName>
        <fullName evidence="1">DUF1800 domain-containing protein</fullName>
    </submittedName>
</protein>
<dbReference type="RefSeq" id="WP_327598470.1">
    <property type="nucleotide sequence ID" value="NZ_JAYXHS010000001.1"/>
</dbReference>
<dbReference type="PANTHER" id="PTHR43737:SF1">
    <property type="entry name" value="DUF1501 DOMAIN-CONTAINING PROTEIN"/>
    <property type="match status" value="1"/>
</dbReference>